<evidence type="ECO:0000313" key="2">
    <source>
        <dbReference type="EMBL" id="OAF60987.1"/>
    </source>
</evidence>
<feature type="region of interest" description="Disordered" evidence="1">
    <location>
        <begin position="1"/>
        <end position="120"/>
    </location>
</feature>
<dbReference type="AlphaFoldDB" id="A0A177AFY4"/>
<dbReference type="EMBL" id="KV441390">
    <property type="protein sequence ID" value="OAF60987.1"/>
    <property type="molecule type" value="Genomic_DNA"/>
</dbReference>
<feature type="compositionally biased region" description="Low complexity" evidence="1">
    <location>
        <begin position="111"/>
        <end position="120"/>
    </location>
</feature>
<gene>
    <name evidence="2" type="ORF">VC83_02670</name>
</gene>
<dbReference type="RefSeq" id="XP_024326267.1">
    <property type="nucleotide sequence ID" value="XM_024466327.1"/>
</dbReference>
<reference evidence="2" key="1">
    <citation type="submission" date="2016-03" db="EMBL/GenBank/DDBJ databases">
        <title>Updated assembly of Pseudogymnoascus destructans, the fungus causing white-nose syndrome of bats.</title>
        <authorList>
            <person name="Palmer J.M."/>
            <person name="Drees K.P."/>
            <person name="Foster J.T."/>
            <person name="Lindner D.L."/>
        </authorList>
    </citation>
    <scope>NUCLEOTIDE SEQUENCE [LARGE SCALE GENOMIC DNA]</scope>
    <source>
        <strain evidence="2">20631-21</strain>
    </source>
</reference>
<feature type="compositionally biased region" description="Low complexity" evidence="1">
    <location>
        <begin position="64"/>
        <end position="75"/>
    </location>
</feature>
<proteinExistence type="predicted"/>
<dbReference type="GeneID" id="36285749"/>
<feature type="compositionally biased region" description="Gly residues" evidence="1">
    <location>
        <begin position="46"/>
        <end position="57"/>
    </location>
</feature>
<organism evidence="2">
    <name type="scientific">Pseudogymnoascus destructans</name>
    <dbReference type="NCBI Taxonomy" id="655981"/>
    <lineage>
        <taxon>Eukaryota</taxon>
        <taxon>Fungi</taxon>
        <taxon>Dikarya</taxon>
        <taxon>Ascomycota</taxon>
        <taxon>Pezizomycotina</taxon>
        <taxon>Leotiomycetes</taxon>
        <taxon>Thelebolales</taxon>
        <taxon>Thelebolaceae</taxon>
        <taxon>Pseudogymnoascus</taxon>
    </lineage>
</organism>
<dbReference type="eggNOG" id="ENOG502ST5U">
    <property type="taxonomic scope" value="Eukaryota"/>
</dbReference>
<dbReference type="VEuPathDB" id="FungiDB:GMDG_01136"/>
<protein>
    <submittedName>
        <fullName evidence="2">Uncharacterized protein</fullName>
    </submittedName>
</protein>
<evidence type="ECO:0000256" key="1">
    <source>
        <dbReference type="SAM" id="MobiDB-lite"/>
    </source>
</evidence>
<feature type="compositionally biased region" description="Basic and acidic residues" evidence="1">
    <location>
        <begin position="92"/>
        <end position="110"/>
    </location>
</feature>
<sequence length="120" mass="11965">MGNLCGSESKSPDAFSTPGRALSSAPPQNATSRPPAKIAGGPPQRLGGGAAGGGGGGDPRRDAANAAEARAKAAAKPTGKLGQQLNAQKMQRRTDALQEASREEVARRGADAAAAARSYN</sequence>
<name>A0A177AFY4_9PEZI</name>
<dbReference type="Proteomes" id="UP000077154">
    <property type="component" value="Unassembled WGS sequence"/>
</dbReference>
<dbReference type="OrthoDB" id="5415072at2759"/>
<accession>A0A177AFY4</accession>